<dbReference type="GO" id="GO:0016567">
    <property type="term" value="P:protein ubiquitination"/>
    <property type="evidence" value="ECO:0007669"/>
    <property type="project" value="TreeGrafter"/>
</dbReference>
<keyword evidence="4 5" id="KW-0472">Membrane</keyword>
<reference evidence="7" key="1">
    <citation type="submission" date="2021-09" db="EMBL/GenBank/DDBJ databases">
        <authorList>
            <consortium name="AG Swart"/>
            <person name="Singh M."/>
            <person name="Singh A."/>
            <person name="Seah K."/>
            <person name="Emmerich C."/>
        </authorList>
    </citation>
    <scope>NUCLEOTIDE SEQUENCE</scope>
    <source>
        <strain evidence="7">ATCC30299</strain>
    </source>
</reference>
<feature type="transmembrane region" description="Helical" evidence="5">
    <location>
        <begin position="437"/>
        <end position="462"/>
    </location>
</feature>
<gene>
    <name evidence="7" type="ORF">BSTOLATCC_MIC29802</name>
</gene>
<dbReference type="Pfam" id="PF01925">
    <property type="entry name" value="TauE"/>
    <property type="match status" value="2"/>
</dbReference>
<organism evidence="7 8">
    <name type="scientific">Blepharisma stoltei</name>
    <dbReference type="NCBI Taxonomy" id="1481888"/>
    <lineage>
        <taxon>Eukaryota</taxon>
        <taxon>Sar</taxon>
        <taxon>Alveolata</taxon>
        <taxon>Ciliophora</taxon>
        <taxon>Postciliodesmatophora</taxon>
        <taxon>Heterotrichea</taxon>
        <taxon>Heterotrichida</taxon>
        <taxon>Blepharismidae</taxon>
        <taxon>Blepharisma</taxon>
    </lineage>
</organism>
<proteinExistence type="predicted"/>
<dbReference type="PANTHER" id="PTHR14255:SF3">
    <property type="entry name" value="SULFITE EXPORTER TAUE_SAFE FAMILY PROTEIN 5-RELATED"/>
    <property type="match status" value="1"/>
</dbReference>
<dbReference type="GO" id="GO:0031464">
    <property type="term" value="C:Cul4A-RING E3 ubiquitin ligase complex"/>
    <property type="evidence" value="ECO:0007669"/>
    <property type="project" value="TreeGrafter"/>
</dbReference>
<feature type="signal peptide" evidence="6">
    <location>
        <begin position="1"/>
        <end position="17"/>
    </location>
</feature>
<evidence type="ECO:0000256" key="2">
    <source>
        <dbReference type="ARBA" id="ARBA00022692"/>
    </source>
</evidence>
<feature type="chain" id="PRO_5043773451" description="Sulfite exporter TauE/SafE family protein" evidence="6">
    <location>
        <begin position="18"/>
        <end position="473"/>
    </location>
</feature>
<comment type="subcellular location">
    <subcellularLocation>
        <location evidence="1">Membrane</location>
        <topology evidence="1">Multi-pass membrane protein</topology>
    </subcellularLocation>
</comment>
<feature type="transmembrane region" description="Helical" evidence="5">
    <location>
        <begin position="249"/>
        <end position="270"/>
    </location>
</feature>
<evidence type="ECO:0000256" key="4">
    <source>
        <dbReference type="ARBA" id="ARBA00023136"/>
    </source>
</evidence>
<accession>A0AAU9JM46</accession>
<dbReference type="Proteomes" id="UP001162131">
    <property type="component" value="Unassembled WGS sequence"/>
</dbReference>
<dbReference type="GO" id="GO:0016020">
    <property type="term" value="C:membrane"/>
    <property type="evidence" value="ECO:0007669"/>
    <property type="project" value="UniProtKB-SubCell"/>
</dbReference>
<keyword evidence="8" id="KW-1185">Reference proteome</keyword>
<feature type="transmembrane region" description="Helical" evidence="5">
    <location>
        <begin position="408"/>
        <end position="425"/>
    </location>
</feature>
<feature type="transmembrane region" description="Helical" evidence="5">
    <location>
        <begin position="176"/>
        <end position="194"/>
    </location>
</feature>
<feature type="transmembrane region" description="Helical" evidence="5">
    <location>
        <begin position="117"/>
        <end position="137"/>
    </location>
</feature>
<sequence length="473" mass="51645">MRIAWFFIISIWTLVESTTSCDSDSHCLAPYQCFNTQCEILFAGTCKRDVDCSSLHHCSDGKCEHKSLFPIQGLEVMGTVMTILISGLSNAAGIGGGPLNTITTQVFFGFDTYRAVAFSQVAIFGGSLMSVALKIPARHPTKDRPLLDYELVAYLIAPLLSGTSIGVALHLIFPDWLTVTLLVILLVYVSYKTAKKGISIYKAETKHRISFDSINPEAGPEVSILDKEPEEVKEENLLLQNHLKEEKKLVPVGPASTIGLIYSIVLLASFVKGGKGVNSIIGISQCSAGYWIFLIFYFIVLMIITWHLGNNLIEKTKQRIEANYDFDESDPKWNKKSATIIGSVTFAAGIAAGSLGIGGGLIMNPFMLALGIRPEISTACSNLMVLFSSSISFLQYCISGIISIDYGIWLFISSLCGSLLGFIVIKQILKKINRPSLIILLLAFMLTASLIGIFVTGIATIIDEEYYGFSSMC</sequence>
<evidence type="ECO:0008006" key="9">
    <source>
        <dbReference type="Google" id="ProtNLM"/>
    </source>
</evidence>
<evidence type="ECO:0000313" key="8">
    <source>
        <dbReference type="Proteomes" id="UP001162131"/>
    </source>
</evidence>
<evidence type="ECO:0000256" key="1">
    <source>
        <dbReference type="ARBA" id="ARBA00004141"/>
    </source>
</evidence>
<keyword evidence="3 5" id="KW-1133">Transmembrane helix</keyword>
<evidence type="ECO:0000256" key="6">
    <source>
        <dbReference type="SAM" id="SignalP"/>
    </source>
</evidence>
<name>A0AAU9JM46_9CILI</name>
<protein>
    <recommendedName>
        <fullName evidence="9">Sulfite exporter TauE/SafE family protein</fullName>
    </recommendedName>
</protein>
<dbReference type="EMBL" id="CAJZBQ010000029">
    <property type="protein sequence ID" value="CAG9321897.1"/>
    <property type="molecule type" value="Genomic_DNA"/>
</dbReference>
<comment type="caution">
    <text evidence="7">The sequence shown here is derived from an EMBL/GenBank/DDBJ whole genome shotgun (WGS) entry which is preliminary data.</text>
</comment>
<keyword evidence="6" id="KW-0732">Signal</keyword>
<evidence type="ECO:0000256" key="3">
    <source>
        <dbReference type="ARBA" id="ARBA00022989"/>
    </source>
</evidence>
<dbReference type="InterPro" id="IPR002781">
    <property type="entry name" value="TM_pro_TauE-like"/>
</dbReference>
<evidence type="ECO:0000313" key="7">
    <source>
        <dbReference type="EMBL" id="CAG9321897.1"/>
    </source>
</evidence>
<feature type="transmembrane region" description="Helical" evidence="5">
    <location>
        <begin position="149"/>
        <end position="170"/>
    </location>
</feature>
<feature type="transmembrane region" description="Helical" evidence="5">
    <location>
        <begin position="290"/>
        <end position="309"/>
    </location>
</feature>
<dbReference type="PANTHER" id="PTHR14255">
    <property type="entry name" value="CEREBLON"/>
    <property type="match status" value="1"/>
</dbReference>
<keyword evidence="2 5" id="KW-0812">Transmembrane</keyword>
<evidence type="ECO:0000256" key="5">
    <source>
        <dbReference type="SAM" id="Phobius"/>
    </source>
</evidence>
<dbReference type="AlphaFoldDB" id="A0AAU9JM46"/>